<protein>
    <submittedName>
        <fullName evidence="3">Uncharacterized protein</fullName>
    </submittedName>
</protein>
<accession>A0A8H8CFY5</accession>
<feature type="compositionally biased region" description="Acidic residues" evidence="2">
    <location>
        <begin position="1194"/>
        <end position="1203"/>
    </location>
</feature>
<feature type="compositionally biased region" description="Acidic residues" evidence="2">
    <location>
        <begin position="1167"/>
        <end position="1184"/>
    </location>
</feature>
<evidence type="ECO:0000313" key="3">
    <source>
        <dbReference type="EMBL" id="KAG5164118.1"/>
    </source>
</evidence>
<gene>
    <name evidence="3" type="ORF">JR316_010612</name>
</gene>
<sequence>MSKVLKGFQENFSRQNQNSNVASGSSHQATLNNEPGPMDVDVHHEYLDVDMVPPPMPPAPPPKSPTPPPHPPTPPPPIERPRGLPPRVIRLPQRFRDEVPPEPPLIIPPVVEEEPPQPQEPPSVESLYRTPMNGYGIFREYTYGPPSITPDEHFTLSSVSDSPNIAKDPADSLRKASEGTPMALPSDWSLDSEPKDDKSLLFKNRSTQLIMSWFYNGHGTKSYADTDKLIHQVVLDPDFDPKDFDSSFSTAREAARLDEISTQKNSTDPTLSEVCRPEAGWIKGSFSIPVPCDGFIFDSEEEAPQFVVENVMYRKPLEVIKQAFAECTSETYTTIPYREFWRPSPDEPPERLFSESYVADIFNEEYEKIKSEPRTGPHRHLEPFVVGIGIFSDSTHLTSFGDASIWPILMYILNQSKYTRGKPKEFAAHHIAYIPKLTDTFQDWHQRQFGKAATSEMLTHMRRDVNTGVWGLLLDEDVKRAYAEGEAVELADRVCRAMYLRFIFSSNDYPEKMLQSCCKCRGTCLCPRCLIQTMNVPKVGSKMDMRNRLKLARVDSETRQFDIETARKALFLGKKVNSKAVNGLLQQTSAFPTRNAFSKALFEYGFNFYRMFTVDFMHKVELGVWKALFSHLLRILYTSSNQNAIATLNERYRQVSPFGLTTIRRFARNASDMKKLAARDFEDLLQCSIPVFEGLLPEPAHNKIIQNLLFEMATWHALAKLQLHTDTTLDELGNSCTRLCDLLRQFQKEVCSQYATRELPSETAARGRRQAAKAKKAASAGLPVPPTQPNEPKTRTFNMQTYKLHSLPDYVDSIRQFGTTDGTSTQMGESEHKRAKLFYKRVKKGDHIRGIAKHIYRERVVHRTSRVEMRKLLREDRELLEPTPPDLHYHISSDVRRKLDILPWMSQNQNDPATRDFMLRLKTHLYARLSGANKFSDSIGTHERLQITILGDRIYEHQVLRINYTSYDMRRIQDTLKPNSSRCDIMVLASNKGADQQVHPYWYARIIGIYHANVVISTPDDYYRASKHKVDFLHVRWLGVCEDCHYGWKYRRLPQLAFGDINDSASFGFVDPSLVLRATHLIPRFILGKIPTLGPSVAYRSKENNEGEEWERYYVNFFVDRDMVMLYRGGGVGHASTRAATDSLRQDPRADDIASRKKRREAHEAPDPDLEPDGASDQEQDAQDQAEVAPENSADSDDNEDDSDQHTNSEEEEEEEEEEESDEDEDRGDLDELGFAEY</sequence>
<feature type="region of interest" description="Disordered" evidence="2">
    <location>
        <begin position="1"/>
        <end position="85"/>
    </location>
</feature>
<comment type="caution">
    <text evidence="3">The sequence shown here is derived from an EMBL/GenBank/DDBJ whole genome shotgun (WGS) entry which is preliminary data.</text>
</comment>
<feature type="compositionally biased region" description="Basic and acidic residues" evidence="2">
    <location>
        <begin position="168"/>
        <end position="177"/>
    </location>
</feature>
<proteinExistence type="predicted"/>
<feature type="region of interest" description="Disordered" evidence="2">
    <location>
        <begin position="159"/>
        <end position="191"/>
    </location>
</feature>
<organism evidence="3">
    <name type="scientific">Psilocybe cubensis</name>
    <name type="common">Psychedelic mushroom</name>
    <name type="synonym">Stropharia cubensis</name>
    <dbReference type="NCBI Taxonomy" id="181762"/>
    <lineage>
        <taxon>Eukaryota</taxon>
        <taxon>Fungi</taxon>
        <taxon>Dikarya</taxon>
        <taxon>Basidiomycota</taxon>
        <taxon>Agaricomycotina</taxon>
        <taxon>Agaricomycetes</taxon>
        <taxon>Agaricomycetidae</taxon>
        <taxon>Agaricales</taxon>
        <taxon>Agaricineae</taxon>
        <taxon>Strophariaceae</taxon>
        <taxon>Psilocybe</taxon>
    </lineage>
</organism>
<dbReference type="Pfam" id="PF18759">
    <property type="entry name" value="Plavaka"/>
    <property type="match status" value="1"/>
</dbReference>
<dbReference type="AlphaFoldDB" id="A0A8H8CFY5"/>
<dbReference type="EMBL" id="JAFIQS010000012">
    <property type="protein sequence ID" value="KAG5164118.1"/>
    <property type="molecule type" value="Genomic_DNA"/>
</dbReference>
<evidence type="ECO:0000256" key="1">
    <source>
        <dbReference type="ARBA" id="ARBA00022581"/>
    </source>
</evidence>
<feature type="compositionally biased region" description="Acidic residues" evidence="2">
    <location>
        <begin position="1210"/>
        <end position="1238"/>
    </location>
</feature>
<evidence type="ECO:0000256" key="2">
    <source>
        <dbReference type="SAM" id="MobiDB-lite"/>
    </source>
</evidence>
<name>A0A8H8CFY5_PSICU</name>
<feature type="compositionally biased region" description="Basic and acidic residues" evidence="2">
    <location>
        <begin position="1144"/>
        <end position="1166"/>
    </location>
</feature>
<keyword evidence="1" id="KW-0945">Host-virus interaction</keyword>
<reference evidence="3" key="1">
    <citation type="submission" date="2021-02" db="EMBL/GenBank/DDBJ databases">
        <title>Psilocybe cubensis genome.</title>
        <authorList>
            <person name="Mckernan K.J."/>
            <person name="Crawford S."/>
            <person name="Trippe A."/>
            <person name="Kane L.T."/>
            <person name="Mclaughlin S."/>
        </authorList>
    </citation>
    <scope>NUCLEOTIDE SEQUENCE [LARGE SCALE GENOMIC DNA]</scope>
    <source>
        <strain evidence="3">MGC-MH-2018</strain>
    </source>
</reference>
<feature type="compositionally biased region" description="Basic residues" evidence="2">
    <location>
        <begin position="766"/>
        <end position="776"/>
    </location>
</feature>
<dbReference type="OrthoDB" id="2687259at2759"/>
<feature type="region of interest" description="Disordered" evidence="2">
    <location>
        <begin position="97"/>
        <end position="125"/>
    </location>
</feature>
<feature type="region of interest" description="Disordered" evidence="2">
    <location>
        <begin position="761"/>
        <end position="794"/>
    </location>
</feature>
<dbReference type="InterPro" id="IPR041078">
    <property type="entry name" value="Plavaka"/>
</dbReference>
<feature type="compositionally biased region" description="Pro residues" evidence="2">
    <location>
        <begin position="52"/>
        <end position="78"/>
    </location>
</feature>
<feature type="compositionally biased region" description="Polar residues" evidence="2">
    <location>
        <begin position="10"/>
        <end position="33"/>
    </location>
</feature>
<dbReference type="PANTHER" id="PTHR13037:SF24">
    <property type="entry name" value="POLYCOMB PROTEIN PCL-RELATED"/>
    <property type="match status" value="1"/>
</dbReference>
<dbReference type="PANTHER" id="PTHR13037">
    <property type="entry name" value="FORMIN"/>
    <property type="match status" value="1"/>
</dbReference>
<feature type="region of interest" description="Disordered" evidence="2">
    <location>
        <begin position="1134"/>
        <end position="1238"/>
    </location>
</feature>